<dbReference type="EMBL" id="RCHU02000006">
    <property type="protein sequence ID" value="KAL3585403.1"/>
    <property type="molecule type" value="Genomic_DNA"/>
</dbReference>
<sequence length="136" mass="15462">MNVVQDGKTLRVNKTADYKRENFEFTGKCGTRIGARTSDSMKFDLTGCLAAPSTPSLATREKLHSSLEYLLALVRISGVARILDTFSFRFLHVWILHDGMHKYRSLSNWSCSMQQWIIWLRLKNSGTAAPSSLFEE</sequence>
<accession>A0ACC4C282</accession>
<protein>
    <submittedName>
        <fullName evidence="1">Uncharacterized protein</fullName>
    </submittedName>
</protein>
<keyword evidence="2" id="KW-1185">Reference proteome</keyword>
<evidence type="ECO:0000313" key="2">
    <source>
        <dbReference type="Proteomes" id="UP000309997"/>
    </source>
</evidence>
<comment type="caution">
    <text evidence="1">The sequence shown here is derived from an EMBL/GenBank/DDBJ whole genome shotgun (WGS) entry which is preliminary data.</text>
</comment>
<reference evidence="1 2" key="1">
    <citation type="journal article" date="2024" name="Plant Biotechnol. J.">
        <title>Genome and CRISPR/Cas9 system of a widespread forest tree (Populus alba) in the world.</title>
        <authorList>
            <person name="Liu Y.J."/>
            <person name="Jiang P.F."/>
            <person name="Han X.M."/>
            <person name="Li X.Y."/>
            <person name="Wang H.M."/>
            <person name="Wang Y.J."/>
            <person name="Wang X.X."/>
            <person name="Zeng Q.Y."/>
        </authorList>
    </citation>
    <scope>NUCLEOTIDE SEQUENCE [LARGE SCALE GENOMIC DNA]</scope>
    <source>
        <strain evidence="2">cv. PAL-ZL1</strain>
    </source>
</reference>
<name>A0ACC4C282_POPAL</name>
<proteinExistence type="predicted"/>
<gene>
    <name evidence="1" type="ORF">D5086_012270</name>
</gene>
<dbReference type="Proteomes" id="UP000309997">
    <property type="component" value="Unassembled WGS sequence"/>
</dbReference>
<organism evidence="1 2">
    <name type="scientific">Populus alba</name>
    <name type="common">White poplar</name>
    <dbReference type="NCBI Taxonomy" id="43335"/>
    <lineage>
        <taxon>Eukaryota</taxon>
        <taxon>Viridiplantae</taxon>
        <taxon>Streptophyta</taxon>
        <taxon>Embryophyta</taxon>
        <taxon>Tracheophyta</taxon>
        <taxon>Spermatophyta</taxon>
        <taxon>Magnoliopsida</taxon>
        <taxon>eudicotyledons</taxon>
        <taxon>Gunneridae</taxon>
        <taxon>Pentapetalae</taxon>
        <taxon>rosids</taxon>
        <taxon>fabids</taxon>
        <taxon>Malpighiales</taxon>
        <taxon>Salicaceae</taxon>
        <taxon>Saliceae</taxon>
        <taxon>Populus</taxon>
    </lineage>
</organism>
<evidence type="ECO:0000313" key="1">
    <source>
        <dbReference type="EMBL" id="KAL3585403.1"/>
    </source>
</evidence>